<dbReference type="InterPro" id="IPR036881">
    <property type="entry name" value="Glyco_hydro_3_C_sf"/>
</dbReference>
<gene>
    <name evidence="7" type="ORF">POL68_01745</name>
</gene>
<dbReference type="Pfam" id="PF18559">
    <property type="entry name" value="Exop_C"/>
    <property type="match status" value="1"/>
</dbReference>
<dbReference type="InterPro" id="IPR041443">
    <property type="entry name" value="Exop_C"/>
</dbReference>
<dbReference type="PRINTS" id="PR00133">
    <property type="entry name" value="GLHYDRLASE3"/>
</dbReference>
<organism evidence="7 8">
    <name type="scientific">Stigmatella ashevillensis</name>
    <dbReference type="NCBI Taxonomy" id="2995309"/>
    <lineage>
        <taxon>Bacteria</taxon>
        <taxon>Pseudomonadati</taxon>
        <taxon>Myxococcota</taxon>
        <taxon>Myxococcia</taxon>
        <taxon>Myxococcales</taxon>
        <taxon>Cystobacterineae</taxon>
        <taxon>Archangiaceae</taxon>
        <taxon>Stigmatella</taxon>
    </lineage>
</organism>
<reference evidence="7 8" key="1">
    <citation type="submission" date="2022-11" db="EMBL/GenBank/DDBJ databases">
        <title>Minimal conservation of predation-associated metabolite biosynthetic gene clusters underscores biosynthetic potential of Myxococcota including descriptions for ten novel species: Archangium lansinium sp. nov., Myxococcus landrumus sp. nov., Nannocystis bai.</title>
        <authorList>
            <person name="Ahearne A."/>
            <person name="Stevens C."/>
            <person name="Dowd S."/>
        </authorList>
    </citation>
    <scope>NUCLEOTIDE SEQUENCE [LARGE SCALE GENOMIC DNA]</scope>
    <source>
        <strain evidence="7 8">NCWAL01</strain>
    </source>
</reference>
<dbReference type="Gene3D" id="2.60.120.430">
    <property type="entry name" value="Galactose-binding lectin"/>
    <property type="match status" value="1"/>
</dbReference>
<dbReference type="PANTHER" id="PTHR30620">
    <property type="entry name" value="PERIPLASMIC BETA-GLUCOSIDASE-RELATED"/>
    <property type="match status" value="1"/>
</dbReference>
<evidence type="ECO:0000259" key="5">
    <source>
        <dbReference type="Pfam" id="PF01915"/>
    </source>
</evidence>
<feature type="signal peptide" evidence="3">
    <location>
        <begin position="1"/>
        <end position="25"/>
    </location>
</feature>
<proteinExistence type="predicted"/>
<dbReference type="InterPro" id="IPR051915">
    <property type="entry name" value="Cellulose_Degrad_GH3"/>
</dbReference>
<comment type="caution">
    <text evidence="7">The sequence shown here is derived from an EMBL/GenBank/DDBJ whole genome shotgun (WGS) entry which is preliminary data.</text>
</comment>
<evidence type="ECO:0000256" key="1">
    <source>
        <dbReference type="ARBA" id="ARBA00022801"/>
    </source>
</evidence>
<evidence type="ECO:0000313" key="7">
    <source>
        <dbReference type="EMBL" id="MDC0707181.1"/>
    </source>
</evidence>
<evidence type="ECO:0000256" key="3">
    <source>
        <dbReference type="SAM" id="SignalP"/>
    </source>
</evidence>
<feature type="domain" description="ExoP galactose-binding-like" evidence="6">
    <location>
        <begin position="722"/>
        <end position="882"/>
    </location>
</feature>
<dbReference type="InterPro" id="IPR036962">
    <property type="entry name" value="Glyco_hydro_3_N_sf"/>
</dbReference>
<dbReference type="Proteomes" id="UP001221838">
    <property type="component" value="Unassembled WGS sequence"/>
</dbReference>
<keyword evidence="3" id="KW-0732">Signal</keyword>
<evidence type="ECO:0000259" key="6">
    <source>
        <dbReference type="Pfam" id="PF18559"/>
    </source>
</evidence>
<protein>
    <submittedName>
        <fullName evidence="7">Exo 1,3/1,4-beta-D-glucan glucohydrolase</fullName>
    </submittedName>
</protein>
<dbReference type="Gene3D" id="3.20.20.300">
    <property type="entry name" value="Glycoside hydrolase, family 3, N-terminal domain"/>
    <property type="match status" value="1"/>
</dbReference>
<accession>A0ABT5D0S5</accession>
<dbReference type="InterPro" id="IPR008979">
    <property type="entry name" value="Galactose-bd-like_sf"/>
</dbReference>
<feature type="region of interest" description="Disordered" evidence="2">
    <location>
        <begin position="22"/>
        <end position="48"/>
    </location>
</feature>
<feature type="domain" description="Glycoside hydrolase family 3 C-terminal" evidence="5">
    <location>
        <begin position="461"/>
        <end position="678"/>
    </location>
</feature>
<name>A0ABT5D0S5_9BACT</name>
<dbReference type="InterPro" id="IPR017853">
    <property type="entry name" value="GH"/>
</dbReference>
<keyword evidence="8" id="KW-1185">Reference proteome</keyword>
<dbReference type="SUPFAM" id="SSF49785">
    <property type="entry name" value="Galactose-binding domain-like"/>
    <property type="match status" value="2"/>
</dbReference>
<dbReference type="SUPFAM" id="SSF52279">
    <property type="entry name" value="Beta-D-glucan exohydrolase, C-terminal domain"/>
    <property type="match status" value="1"/>
</dbReference>
<evidence type="ECO:0000313" key="8">
    <source>
        <dbReference type="Proteomes" id="UP001221838"/>
    </source>
</evidence>
<evidence type="ECO:0000256" key="2">
    <source>
        <dbReference type="SAM" id="MobiDB-lite"/>
    </source>
</evidence>
<keyword evidence="1" id="KW-0378">Hydrolase</keyword>
<dbReference type="Pfam" id="PF01915">
    <property type="entry name" value="Glyco_hydro_3_C"/>
    <property type="match status" value="1"/>
</dbReference>
<feature type="domain" description="Glycoside hydrolase family 3 N-terminal" evidence="4">
    <location>
        <begin position="82"/>
        <end position="423"/>
    </location>
</feature>
<dbReference type="Gene3D" id="3.40.50.1700">
    <property type="entry name" value="Glycoside hydrolase family 3 C-terminal domain"/>
    <property type="match status" value="1"/>
</dbReference>
<evidence type="ECO:0000259" key="4">
    <source>
        <dbReference type="Pfam" id="PF00933"/>
    </source>
</evidence>
<dbReference type="SUPFAM" id="SSF51445">
    <property type="entry name" value="(Trans)glycosidases"/>
    <property type="match status" value="1"/>
</dbReference>
<dbReference type="Pfam" id="PF00933">
    <property type="entry name" value="Glyco_hydro_3"/>
    <property type="match status" value="1"/>
</dbReference>
<dbReference type="InterPro" id="IPR001764">
    <property type="entry name" value="Glyco_hydro_3_N"/>
</dbReference>
<dbReference type="InterPro" id="IPR002772">
    <property type="entry name" value="Glyco_hydro_3_C"/>
</dbReference>
<sequence>MRRLTAWRKLVPLTALLLLSQGACSDDDEKPTPTDPTDPTDPDPVDPIPALQHLADWPRVQSPFPRDEALEARIDALVKAMTLEEKVGQMTQPQIDNITPEEVKQYHIGSVLNGGGNWPGGKKGATVEEWLTLADAFWAASMDPSNAHPIPIMWGTDAVHGHNNVRGATMFPHNIGLGAARDPELLKRIGEVTASEVARTGIDWAFGPTVAVVRDDRWGRTYEGYSEDPQIVAAYAGKITEGLQGQLGKDAKSGEKVAASVKHFLGDGATTKGKDQGITVATEDELRNLHGHGYFSALKAGAQTVMISFSSWQNKDQGENAKAYKMHGHKYLMTDVLKDKVGFDGFYISDWNGIGQITKENSDSPVDCSNKSCPQSINAGMDMIMVPYRDDWKPFITNTLASVRNGEISEERINDAVRRILRVKFRMGLFDKPKPSERTSVREVGTAEHRAVAREAVRKSLVLLKNNGGTLPLERKAKILVAGKSADSLSNQAGGWSLTWQGTDNTNEQFGGGTTLWAAIQKIAPNAVLDTSTDGAMANDTFDAAVVVIGETPYAEGVGDIGNTKTMELAKLRPEDLRLIESLKAKGVKKIVTVLFSGRPLHANKEINRSDAFVAAWLPGTEGDGMADVLFRKEDGSVNFDFTGKLSYSWPKSACQTTLNRNDTGYDPLYAYGHGLTYASSPDQNAYPEESPTVGCGVETPDGPEATLPLVVYDRGNQDGWVMRIGAPSNWAVDVTQGTGNPTVTPNGEVTATPVDDRNGIQWAAVRTTWVSEGQVFMQSANGNNTRDLRSYLTAGGSLVFDARLTQAPVSTVKVRVDCVHPCVGEVDVTQTLKALSLNAWNEMAIPLQCFADAGTDFSLINTPIVINSLGAMELAVANVRWEPKRAGNVTCNGSSGGVQQLTDTTDVYVNGTLNTALFGAPTSWSSVPNLVKVNAALDTSEGKVIDVVFEDPKGKGGNGVFTLPVHNDWLLDVSPIAATGGVQFDIKVLDYGTTTQNFWVKLVCNRKADTCRTGDLKDIVTRPPAGTWTTLKLPFVRSDYEEGFDNKKLSSILEMLPAWDDQAGNIHFQLRNIRVVK</sequence>
<dbReference type="PANTHER" id="PTHR30620:SF77">
    <property type="entry name" value="LYSOSOMAL BETA GLUCOSIDASE-LIKE"/>
    <property type="match status" value="1"/>
</dbReference>
<feature type="chain" id="PRO_5047294844" evidence="3">
    <location>
        <begin position="26"/>
        <end position="1078"/>
    </location>
</feature>
<dbReference type="EMBL" id="JAQNDM010000001">
    <property type="protein sequence ID" value="MDC0707181.1"/>
    <property type="molecule type" value="Genomic_DNA"/>
</dbReference>
<dbReference type="RefSeq" id="WP_272134428.1">
    <property type="nucleotide sequence ID" value="NZ_JAQNDM010000001.1"/>
</dbReference>